<dbReference type="WBParaSite" id="HPBE_0002618901-mRNA-1">
    <property type="protein sequence ID" value="HPBE_0002618901-mRNA-1"/>
    <property type="gene ID" value="HPBE_0002618901"/>
</dbReference>
<accession>A0A3P8IM32</accession>
<dbReference type="Proteomes" id="UP000050761">
    <property type="component" value="Unassembled WGS sequence"/>
</dbReference>
<dbReference type="EMBL" id="UZAH01039389">
    <property type="protein sequence ID" value="VDP56166.1"/>
    <property type="molecule type" value="Genomic_DNA"/>
</dbReference>
<reference evidence="4" key="2">
    <citation type="submission" date="2019-09" db="UniProtKB">
        <authorList>
            <consortium name="WormBaseParasite"/>
        </authorList>
    </citation>
    <scope>IDENTIFICATION</scope>
</reference>
<feature type="chain" id="PRO_5044552233" evidence="1">
    <location>
        <begin position="16"/>
        <end position="144"/>
    </location>
</feature>
<evidence type="ECO:0000313" key="2">
    <source>
        <dbReference type="EMBL" id="VDP56166.1"/>
    </source>
</evidence>
<gene>
    <name evidence="2" type="ORF">HPBE_LOCUS26188</name>
</gene>
<evidence type="ECO:0000313" key="4">
    <source>
        <dbReference type="WBParaSite" id="HPBE_0002618901-mRNA-1"/>
    </source>
</evidence>
<name>A0A183GU19_HELPZ</name>
<evidence type="ECO:0000256" key="1">
    <source>
        <dbReference type="SAM" id="SignalP"/>
    </source>
</evidence>
<keyword evidence="3" id="KW-1185">Reference proteome</keyword>
<reference evidence="2 3" key="1">
    <citation type="submission" date="2018-11" db="EMBL/GenBank/DDBJ databases">
        <authorList>
            <consortium name="Pathogen Informatics"/>
        </authorList>
    </citation>
    <scope>NUCLEOTIDE SEQUENCE [LARGE SCALE GENOMIC DNA]</scope>
</reference>
<keyword evidence="1" id="KW-0732">Signal</keyword>
<accession>A0A183GU19</accession>
<protein>
    <submittedName>
        <fullName evidence="4">MACPF domain-containing protein</fullName>
    </submittedName>
</protein>
<sequence length="144" mass="15932">MSIRLILLGALGARAYRYGMRVEPPVEDVRTAVGGSAIQSQYLFAARTPGEFSIVEPSQGTSTILGYQPMDPRVRASLRKLQTQVETALRACSTPPIVMDPYRRGIQLRDSDQLRTSGKTFIDNSLLKVSTDIALHISTVEEYM</sequence>
<organism evidence="3 4">
    <name type="scientific">Heligmosomoides polygyrus</name>
    <name type="common">Parasitic roundworm</name>
    <dbReference type="NCBI Taxonomy" id="6339"/>
    <lineage>
        <taxon>Eukaryota</taxon>
        <taxon>Metazoa</taxon>
        <taxon>Ecdysozoa</taxon>
        <taxon>Nematoda</taxon>
        <taxon>Chromadorea</taxon>
        <taxon>Rhabditida</taxon>
        <taxon>Rhabditina</taxon>
        <taxon>Rhabditomorpha</taxon>
        <taxon>Strongyloidea</taxon>
        <taxon>Heligmosomidae</taxon>
        <taxon>Heligmosomoides</taxon>
    </lineage>
</organism>
<feature type="signal peptide" evidence="1">
    <location>
        <begin position="1"/>
        <end position="15"/>
    </location>
</feature>
<proteinExistence type="predicted"/>
<dbReference type="AlphaFoldDB" id="A0A183GU19"/>
<evidence type="ECO:0000313" key="3">
    <source>
        <dbReference type="Proteomes" id="UP000050761"/>
    </source>
</evidence>